<reference evidence="2 3" key="1">
    <citation type="submission" date="2018-05" db="EMBL/GenBank/DDBJ databases">
        <title>A metagenomic window into the 2 km-deep terrestrial subsurface aquifer revealed taxonomically and functionally diverse microbial community comprising novel uncultured bacterial lineages.</title>
        <authorList>
            <person name="Kadnikov V.V."/>
            <person name="Mardanov A.V."/>
            <person name="Beletsky A.V."/>
            <person name="Banks D."/>
            <person name="Pimenov N.V."/>
            <person name="Frank Y.A."/>
            <person name="Karnachuk O.V."/>
            <person name="Ravin N.V."/>
        </authorList>
    </citation>
    <scope>NUCLEOTIDE SEQUENCE [LARGE SCALE GENOMIC DNA]</scope>
    <source>
        <strain evidence="2">BY5</strain>
    </source>
</reference>
<dbReference type="InterPro" id="IPR011047">
    <property type="entry name" value="Quinoprotein_ADH-like_sf"/>
</dbReference>
<feature type="signal peptide" evidence="1">
    <location>
        <begin position="1"/>
        <end position="28"/>
    </location>
</feature>
<dbReference type="Proteomes" id="UP000252355">
    <property type="component" value="Unassembled WGS sequence"/>
</dbReference>
<sequence length="357" mass="39820">MKLAPTRFLSTLLLFFCLPAQNPYPAWAVRTSDTIPHRTVFAIKALAENDVWIGTENGAARYDGRTWTIYGPEDGLPHQVVTSIAVHPVDKAIWFGTFGGVGRFHEGKFQTFSTKNSGLVNDVVYGVTVTLPYIWIATTNGISRFNPTTNEWKTFDDTNTEMNEVWIYACTSPPDGRGDTWFAIWGSGLMRVKENGEITVFQDPDDIFDVDLVRNDGPLHEIQVSVTMHGNVVYAGAYFGLTRYDGQNWNTWTVKDPDSGLPSDFINTVKLSPDGRVVAIGTDKGLCLYDHDAGRWVTYHKDPRGPGGELRIFQNGTWRTESVPDAPAGDFIWSVEFVGNRIWVGTASGLYTAKFAW</sequence>
<keyword evidence="1" id="KW-0732">Signal</keyword>
<gene>
    <name evidence="2" type="ORF">OZSIB_0831</name>
</gene>
<keyword evidence="2" id="KW-0418">Kinase</keyword>
<protein>
    <submittedName>
        <fullName evidence="2">Two-component system sensor histidine kinase/response regulator, hybrid ('one-component system')</fullName>
    </submittedName>
</protein>
<accession>A0A367ZV28</accession>
<name>A0A367ZV28_9BACT</name>
<feature type="chain" id="PRO_5016719292" evidence="1">
    <location>
        <begin position="29"/>
        <end position="357"/>
    </location>
</feature>
<dbReference type="AlphaFoldDB" id="A0A367ZV28"/>
<organism evidence="2 3">
    <name type="scientific">Candidatus Ozemobacter sibiricus</name>
    <dbReference type="NCBI Taxonomy" id="2268124"/>
    <lineage>
        <taxon>Bacteria</taxon>
        <taxon>Candidatus Ozemobacteria</taxon>
        <taxon>Candidatus Ozemobacterales</taxon>
        <taxon>Candidatus Ozemobacteraceae</taxon>
        <taxon>Candidatus Ozemobacter</taxon>
    </lineage>
</organism>
<dbReference type="GO" id="GO:0016301">
    <property type="term" value="F:kinase activity"/>
    <property type="evidence" value="ECO:0007669"/>
    <property type="project" value="UniProtKB-KW"/>
</dbReference>
<dbReference type="Gene3D" id="2.130.10.10">
    <property type="entry name" value="YVTN repeat-like/Quinoprotein amine dehydrogenase"/>
    <property type="match status" value="2"/>
</dbReference>
<evidence type="ECO:0000313" key="3">
    <source>
        <dbReference type="Proteomes" id="UP000252355"/>
    </source>
</evidence>
<evidence type="ECO:0000256" key="1">
    <source>
        <dbReference type="SAM" id="SignalP"/>
    </source>
</evidence>
<evidence type="ECO:0000313" key="2">
    <source>
        <dbReference type="EMBL" id="RCK81697.1"/>
    </source>
</evidence>
<dbReference type="SUPFAM" id="SSF50998">
    <property type="entry name" value="Quinoprotein alcohol dehydrogenase-like"/>
    <property type="match status" value="1"/>
</dbReference>
<comment type="caution">
    <text evidence="2">The sequence shown here is derived from an EMBL/GenBank/DDBJ whole genome shotgun (WGS) entry which is preliminary data.</text>
</comment>
<proteinExistence type="predicted"/>
<dbReference type="EMBL" id="QOQW01000001">
    <property type="protein sequence ID" value="RCK81697.1"/>
    <property type="molecule type" value="Genomic_DNA"/>
</dbReference>
<dbReference type="InterPro" id="IPR015943">
    <property type="entry name" value="WD40/YVTN_repeat-like_dom_sf"/>
</dbReference>
<keyword evidence="2" id="KW-0808">Transferase</keyword>